<dbReference type="EMBL" id="FMTS01000001">
    <property type="protein sequence ID" value="SCW41762.1"/>
    <property type="molecule type" value="Genomic_DNA"/>
</dbReference>
<protein>
    <submittedName>
        <fullName evidence="2">L-amino acid N-acyltransferase YncA</fullName>
    </submittedName>
</protein>
<dbReference type="AlphaFoldDB" id="A0A1G4QB86"/>
<dbReference type="CDD" id="cd04301">
    <property type="entry name" value="NAT_SF"/>
    <property type="match status" value="1"/>
</dbReference>
<dbReference type="Gene3D" id="3.40.630.30">
    <property type="match status" value="1"/>
</dbReference>
<dbReference type="InterPro" id="IPR052742">
    <property type="entry name" value="Mito_N-acetyltransferase"/>
</dbReference>
<dbReference type="OrthoDB" id="9788300at2"/>
<keyword evidence="2" id="KW-0808">Transferase</keyword>
<sequence>MLIRPATSADHDAIWRIIEPILRAGETYALPRDWDPETALTYWFAALHQVFVAESHGEVLGHYFLTHNQKGGGAHVANCGFMVSAIATGRGVAGAMCTHALQTAKSQGFRAMQFNFVVSTNARAVALWQRMGFETIGRLPGAFDHPRLGYVDALVMYKAL</sequence>
<organism evidence="2 3">
    <name type="scientific">Asticcacaulis taihuensis</name>
    <dbReference type="NCBI Taxonomy" id="260084"/>
    <lineage>
        <taxon>Bacteria</taxon>
        <taxon>Pseudomonadati</taxon>
        <taxon>Pseudomonadota</taxon>
        <taxon>Alphaproteobacteria</taxon>
        <taxon>Caulobacterales</taxon>
        <taxon>Caulobacteraceae</taxon>
        <taxon>Asticcacaulis</taxon>
    </lineage>
</organism>
<dbReference type="PANTHER" id="PTHR43138">
    <property type="entry name" value="ACETYLTRANSFERASE, GNAT FAMILY"/>
    <property type="match status" value="1"/>
</dbReference>
<proteinExistence type="predicted"/>
<keyword evidence="3" id="KW-1185">Reference proteome</keyword>
<dbReference type="Proteomes" id="UP000199150">
    <property type="component" value="Unassembled WGS sequence"/>
</dbReference>
<dbReference type="RefSeq" id="WP_090644537.1">
    <property type="nucleotide sequence ID" value="NZ_CBCRYE010000001.1"/>
</dbReference>
<evidence type="ECO:0000313" key="2">
    <source>
        <dbReference type="EMBL" id="SCW41762.1"/>
    </source>
</evidence>
<name>A0A1G4QB86_9CAUL</name>
<dbReference type="GO" id="GO:0016747">
    <property type="term" value="F:acyltransferase activity, transferring groups other than amino-acyl groups"/>
    <property type="evidence" value="ECO:0007669"/>
    <property type="project" value="InterPro"/>
</dbReference>
<dbReference type="SUPFAM" id="SSF55729">
    <property type="entry name" value="Acyl-CoA N-acyltransferases (Nat)"/>
    <property type="match status" value="1"/>
</dbReference>
<dbReference type="Pfam" id="PF00583">
    <property type="entry name" value="Acetyltransf_1"/>
    <property type="match status" value="1"/>
</dbReference>
<keyword evidence="2" id="KW-0012">Acyltransferase</keyword>
<accession>A0A1G4QB86</accession>
<evidence type="ECO:0000313" key="3">
    <source>
        <dbReference type="Proteomes" id="UP000199150"/>
    </source>
</evidence>
<feature type="domain" description="N-acetyltransferase" evidence="1">
    <location>
        <begin position="1"/>
        <end position="160"/>
    </location>
</feature>
<dbReference type="PROSITE" id="PS51186">
    <property type="entry name" value="GNAT"/>
    <property type="match status" value="1"/>
</dbReference>
<dbReference type="InterPro" id="IPR016181">
    <property type="entry name" value="Acyl_CoA_acyltransferase"/>
</dbReference>
<gene>
    <name evidence="2" type="ORF">SAMN02927928_1071</name>
</gene>
<dbReference type="STRING" id="260084.SAMN02927928_1071"/>
<dbReference type="InterPro" id="IPR000182">
    <property type="entry name" value="GNAT_dom"/>
</dbReference>
<evidence type="ECO:0000259" key="1">
    <source>
        <dbReference type="PROSITE" id="PS51186"/>
    </source>
</evidence>
<reference evidence="3" key="1">
    <citation type="submission" date="2016-10" db="EMBL/GenBank/DDBJ databases">
        <authorList>
            <person name="Varghese N."/>
            <person name="Submissions S."/>
        </authorList>
    </citation>
    <scope>NUCLEOTIDE SEQUENCE [LARGE SCALE GENOMIC DNA]</scope>
    <source>
        <strain evidence="3">CGMCC 1.3431</strain>
    </source>
</reference>
<dbReference type="PANTHER" id="PTHR43138:SF1">
    <property type="entry name" value="N-ACETYLTRANSFERASE ACA1"/>
    <property type="match status" value="1"/>
</dbReference>